<evidence type="ECO:0000313" key="2">
    <source>
        <dbReference type="Proteomes" id="UP001225034"/>
    </source>
</evidence>
<gene>
    <name evidence="1" type="ORF">J2S05_000483</name>
</gene>
<sequence>MNHVLILGGTGMLLKATKWLDEKADSTVVYGRQIHKDPWLLQRSNQDDGFIFSELDYKDIGHLKASIREAISANGPVDYVVAWIHGTEPNALHTILAELNMLQNEQYRLFHIKGSASKDPKGIQNKMNIPENCLYRDVILGFCIEGQQSRWLTHAEISAGVIEAIEFDAQTKVIGTVTPWERKP</sequence>
<name>A0ABT9YF66_9BACI</name>
<dbReference type="NCBIfam" id="NF006168">
    <property type="entry name" value="PRK08309.1"/>
    <property type="match status" value="1"/>
</dbReference>
<accession>A0ABT9YF66</accession>
<dbReference type="EMBL" id="JAUSUA010000001">
    <property type="protein sequence ID" value="MDQ0205709.1"/>
    <property type="molecule type" value="Genomic_DNA"/>
</dbReference>
<proteinExistence type="predicted"/>
<dbReference type="RefSeq" id="WP_306979581.1">
    <property type="nucleotide sequence ID" value="NZ_JAUSUA010000001.1"/>
</dbReference>
<comment type="caution">
    <text evidence="1">The sequence shown here is derived from an EMBL/GenBank/DDBJ whole genome shotgun (WGS) entry which is preliminary data.</text>
</comment>
<organism evidence="1 2">
    <name type="scientific">Alkalicoccobacillus murimartini</name>
    <dbReference type="NCBI Taxonomy" id="171685"/>
    <lineage>
        <taxon>Bacteria</taxon>
        <taxon>Bacillati</taxon>
        <taxon>Bacillota</taxon>
        <taxon>Bacilli</taxon>
        <taxon>Bacillales</taxon>
        <taxon>Bacillaceae</taxon>
        <taxon>Alkalicoccobacillus</taxon>
    </lineage>
</organism>
<evidence type="ECO:0008006" key="3">
    <source>
        <dbReference type="Google" id="ProtNLM"/>
    </source>
</evidence>
<evidence type="ECO:0000313" key="1">
    <source>
        <dbReference type="EMBL" id="MDQ0205709.1"/>
    </source>
</evidence>
<dbReference type="Proteomes" id="UP001225034">
    <property type="component" value="Unassembled WGS sequence"/>
</dbReference>
<reference evidence="1 2" key="1">
    <citation type="submission" date="2023-07" db="EMBL/GenBank/DDBJ databases">
        <title>Genomic Encyclopedia of Type Strains, Phase IV (KMG-IV): sequencing the most valuable type-strain genomes for metagenomic binning, comparative biology and taxonomic classification.</title>
        <authorList>
            <person name="Goeker M."/>
        </authorList>
    </citation>
    <scope>NUCLEOTIDE SEQUENCE [LARGE SCALE GENOMIC DNA]</scope>
    <source>
        <strain evidence="1 2">DSM 19154</strain>
    </source>
</reference>
<protein>
    <recommendedName>
        <fullName evidence="3">Short-chain dehydrogenase</fullName>
    </recommendedName>
</protein>
<keyword evidence="2" id="KW-1185">Reference proteome</keyword>